<gene>
    <name evidence="2" type="ORF">D7D52_23555</name>
</gene>
<dbReference type="AlphaFoldDB" id="A0A386ZIC7"/>
<dbReference type="InterPro" id="IPR010982">
    <property type="entry name" value="Lambda_DNA-bd_dom_sf"/>
</dbReference>
<dbReference type="GO" id="GO:0003677">
    <property type="term" value="F:DNA binding"/>
    <property type="evidence" value="ECO:0007669"/>
    <property type="project" value="InterPro"/>
</dbReference>
<dbReference type="InterPro" id="IPR001387">
    <property type="entry name" value="Cro/C1-type_HTH"/>
</dbReference>
<dbReference type="KEGG" id="nyu:D7D52_23555"/>
<name>A0A386ZIC7_9NOCA</name>
<organism evidence="2 3">
    <name type="scientific">Nocardia yunnanensis</name>
    <dbReference type="NCBI Taxonomy" id="2382165"/>
    <lineage>
        <taxon>Bacteria</taxon>
        <taxon>Bacillati</taxon>
        <taxon>Actinomycetota</taxon>
        <taxon>Actinomycetes</taxon>
        <taxon>Mycobacteriales</taxon>
        <taxon>Nocardiaceae</taxon>
        <taxon>Nocardia</taxon>
    </lineage>
</organism>
<feature type="domain" description="HTH cro/C1-type" evidence="1">
    <location>
        <begin position="177"/>
        <end position="233"/>
    </location>
</feature>
<dbReference type="Gene3D" id="1.10.260.40">
    <property type="entry name" value="lambda repressor-like DNA-binding domains"/>
    <property type="match status" value="1"/>
</dbReference>
<dbReference type="SMART" id="SM00530">
    <property type="entry name" value="HTH_XRE"/>
    <property type="match status" value="1"/>
</dbReference>
<evidence type="ECO:0000313" key="2">
    <source>
        <dbReference type="EMBL" id="AYF76309.1"/>
    </source>
</evidence>
<dbReference type="CDD" id="cd00093">
    <property type="entry name" value="HTH_XRE"/>
    <property type="match status" value="1"/>
</dbReference>
<dbReference type="InterPro" id="IPR043917">
    <property type="entry name" value="DUF5753"/>
</dbReference>
<dbReference type="SUPFAM" id="SSF47413">
    <property type="entry name" value="lambda repressor-like DNA-binding domains"/>
    <property type="match status" value="1"/>
</dbReference>
<keyword evidence="3" id="KW-1185">Reference proteome</keyword>
<dbReference type="PROSITE" id="PS50943">
    <property type="entry name" value="HTH_CROC1"/>
    <property type="match status" value="1"/>
</dbReference>
<evidence type="ECO:0000259" key="1">
    <source>
        <dbReference type="PROSITE" id="PS50943"/>
    </source>
</evidence>
<dbReference type="EMBL" id="CP032568">
    <property type="protein sequence ID" value="AYF76309.1"/>
    <property type="molecule type" value="Genomic_DNA"/>
</dbReference>
<proteinExistence type="predicted"/>
<reference evidence="2 3" key="1">
    <citation type="submission" date="2018-09" db="EMBL/GenBank/DDBJ databases">
        <title>Nocardia yunnanensis sp. nov., an actinomycete isolated from a soil sample.</title>
        <authorList>
            <person name="Zhang J."/>
        </authorList>
    </citation>
    <scope>NUCLEOTIDE SEQUENCE [LARGE SCALE GENOMIC DNA]</scope>
    <source>
        <strain evidence="2 3">CFHS0054</strain>
    </source>
</reference>
<dbReference type="OrthoDB" id="4285266at2"/>
<accession>A0A386ZIC7</accession>
<dbReference type="Pfam" id="PF13560">
    <property type="entry name" value="HTH_31"/>
    <property type="match status" value="1"/>
</dbReference>
<dbReference type="Pfam" id="PF19054">
    <property type="entry name" value="DUF5753"/>
    <property type="match status" value="1"/>
</dbReference>
<dbReference type="Proteomes" id="UP000267164">
    <property type="component" value="Chromosome"/>
</dbReference>
<sequence length="457" mass="51020">MRDDWPPRDFSGRHLGFHQAAQFYGHGKADDCCICFEDKVATGFQHHWKSAMAVIISGSELRCICGDGWLTHRSGSRGRWIRGTGSDRTGTQDLTLRLCVLLSLSKAHHRPEIETIGNENSIMIVLNPQDRTRLPGGTQLAFRFGVTRFPEGRPPLTSIEDDGPSSTVPRRQLGRFLRERREAAGFIIADAAKLVDLSRAVLQRIETGQIQKVRRQDVEALCRIYDVGEAETRAAVDLATQARVKGWYHAYGGLYSSAFNMYVGLEAAARQLTTYHDQHIPGLLQTADYARAIIAAFPKFSGREDVDRRVEHRMKRQALITRRTSPVALDAILHESVLHRTIGGPKTMAGALRQLAEVSTRPNITIRIHPFKSGLTWGMPHGSFIIAQFGRAPKGEPLEPPVVYIEGGPAPDVYLEKPDEILVYSELAAAIRGTCLDEVESRNLLRQVAKEFERGER</sequence>
<evidence type="ECO:0000313" key="3">
    <source>
        <dbReference type="Proteomes" id="UP000267164"/>
    </source>
</evidence>
<protein>
    <submittedName>
        <fullName evidence="2">XRE family transcriptional regulator</fullName>
    </submittedName>
</protein>